<dbReference type="EMBL" id="JBDLOB010000002">
    <property type="protein sequence ID" value="MEN8625247.1"/>
    <property type="molecule type" value="Genomic_DNA"/>
</dbReference>
<keyword evidence="2" id="KW-1185">Reference proteome</keyword>
<organism evidence="1 2">
    <name type="scientific">Psychrobacter proteolyticus</name>
    <dbReference type="NCBI Taxonomy" id="147825"/>
    <lineage>
        <taxon>Bacteria</taxon>
        <taxon>Pseudomonadati</taxon>
        <taxon>Pseudomonadota</taxon>
        <taxon>Gammaproteobacteria</taxon>
        <taxon>Moraxellales</taxon>
        <taxon>Moraxellaceae</taxon>
        <taxon>Psychrobacter</taxon>
    </lineage>
</organism>
<proteinExistence type="predicted"/>
<sequence length="59" mass="6847">MKFSRRCFYMLNVFTTVKATDKINLPVRQPLNYNPASVRMGLPIYKTCSPTQFINESNT</sequence>
<reference evidence="1 2" key="1">
    <citation type="submission" date="2024-05" db="EMBL/GenBank/DDBJ databases">
        <title>Genome sequencing of Marine Estuary Bacteria, Pseudoalteromonas distincta strain FA, Psychrobacter proteolyticus strain EA, and Shewanella baltica strain CA.</title>
        <authorList>
            <person name="Dieffenbach S.A."/>
            <person name="Maclea K.S."/>
        </authorList>
    </citation>
    <scope>NUCLEOTIDE SEQUENCE [LARGE SCALE GENOMIC DNA]</scope>
    <source>
        <strain evidence="1 2">EA</strain>
    </source>
</reference>
<dbReference type="RefSeq" id="WP_347162583.1">
    <property type="nucleotide sequence ID" value="NZ_JBDLOB010000002.1"/>
</dbReference>
<name>A0ABV0D3I7_9GAMM</name>
<gene>
    <name evidence="1" type="ORF">ABFV72_04405</name>
</gene>
<comment type="caution">
    <text evidence="1">The sequence shown here is derived from an EMBL/GenBank/DDBJ whole genome shotgun (WGS) entry which is preliminary data.</text>
</comment>
<accession>A0ABV0D3I7</accession>
<dbReference type="Proteomes" id="UP001414441">
    <property type="component" value="Unassembled WGS sequence"/>
</dbReference>
<evidence type="ECO:0000313" key="2">
    <source>
        <dbReference type="Proteomes" id="UP001414441"/>
    </source>
</evidence>
<protein>
    <submittedName>
        <fullName evidence="1">Uncharacterized protein</fullName>
    </submittedName>
</protein>
<evidence type="ECO:0000313" key="1">
    <source>
        <dbReference type="EMBL" id="MEN8625247.1"/>
    </source>
</evidence>